<dbReference type="SUPFAM" id="SSF47413">
    <property type="entry name" value="lambda repressor-like DNA-binding domains"/>
    <property type="match status" value="1"/>
</dbReference>
<evidence type="ECO:0000313" key="3">
    <source>
        <dbReference type="Proteomes" id="UP000016505"/>
    </source>
</evidence>
<evidence type="ECO:0000313" key="2">
    <source>
        <dbReference type="EMBL" id="ATC86136.1"/>
    </source>
</evidence>
<name>A0A290S202_9GAMM</name>
<dbReference type="InterPro" id="IPR039418">
    <property type="entry name" value="LexA-like"/>
</dbReference>
<dbReference type="CDD" id="cd00093">
    <property type="entry name" value="HTH_XRE"/>
    <property type="match status" value="1"/>
</dbReference>
<dbReference type="Proteomes" id="UP000016505">
    <property type="component" value="Chromosome I"/>
</dbReference>
<organism evidence="2 3">
    <name type="scientific">Pseudoalteromonas arctica A 37-1-2</name>
    <dbReference type="NCBI Taxonomy" id="1117313"/>
    <lineage>
        <taxon>Bacteria</taxon>
        <taxon>Pseudomonadati</taxon>
        <taxon>Pseudomonadota</taxon>
        <taxon>Gammaproteobacteria</taxon>
        <taxon>Alteromonadales</taxon>
        <taxon>Pseudoalteromonadaceae</taxon>
        <taxon>Pseudoalteromonas</taxon>
    </lineage>
</organism>
<dbReference type="OrthoDB" id="9791537at2"/>
<dbReference type="SUPFAM" id="SSF51306">
    <property type="entry name" value="LexA/Signal peptidase"/>
    <property type="match status" value="1"/>
</dbReference>
<dbReference type="AlphaFoldDB" id="A0A290S202"/>
<dbReference type="GO" id="GO:0003677">
    <property type="term" value="F:DNA binding"/>
    <property type="evidence" value="ECO:0007669"/>
    <property type="project" value="InterPro"/>
</dbReference>
<dbReference type="Pfam" id="PF00717">
    <property type="entry name" value="Peptidase_S24"/>
    <property type="match status" value="1"/>
</dbReference>
<dbReference type="PANTHER" id="PTHR33516">
    <property type="entry name" value="LEXA REPRESSOR"/>
    <property type="match status" value="1"/>
</dbReference>
<sequence>MDLGKRVEKRRVQLGMTQAQLGLIAGLAQNSIHNIESGETKRPRKIDALAQALNCTPEYLLFGIGEIQSDAKNINNNVVPGPAIKATAPLISWVQAGAWSEISEIKAYDAERFMCPVNCSDLTFVLKVQGISMEPKFDEGDLIFVDPEAECIHGSYVVARLDDNNEATFKQLIIEGGHKFLKAANPNWPEQLIAINGNCTLVGKVIFTGKSL</sequence>
<dbReference type="EMBL" id="CP011025">
    <property type="protein sequence ID" value="ATC86136.1"/>
    <property type="molecule type" value="Genomic_DNA"/>
</dbReference>
<dbReference type="InterPro" id="IPR015927">
    <property type="entry name" value="Peptidase_S24_S26A/B/C"/>
</dbReference>
<dbReference type="InterPro" id="IPR001387">
    <property type="entry name" value="Cro/C1-type_HTH"/>
</dbReference>
<dbReference type="InterPro" id="IPR010982">
    <property type="entry name" value="Lambda_DNA-bd_dom_sf"/>
</dbReference>
<proteinExistence type="predicted"/>
<dbReference type="PANTHER" id="PTHR33516:SF2">
    <property type="entry name" value="LEXA REPRESSOR-RELATED"/>
    <property type="match status" value="1"/>
</dbReference>
<dbReference type="Pfam" id="PF01381">
    <property type="entry name" value="HTH_3"/>
    <property type="match status" value="1"/>
</dbReference>
<evidence type="ECO:0000259" key="1">
    <source>
        <dbReference type="PROSITE" id="PS50943"/>
    </source>
</evidence>
<dbReference type="RefSeq" id="WP_010553445.1">
    <property type="nucleotide sequence ID" value="NZ_CP011025.1"/>
</dbReference>
<gene>
    <name evidence="2" type="ORF">PARC_a1524</name>
</gene>
<accession>A0A290S202</accession>
<reference evidence="2 3" key="1">
    <citation type="journal article" date="2012" name="J. Bacteriol.">
        <title>Genome sequences of type strains of seven species of the marine bacterium Pseudoalteromonas.</title>
        <authorList>
            <person name="Xie B.B."/>
            <person name="Shu Y.L."/>
            <person name="Qin Q.L."/>
            <person name="Rong J.C."/>
            <person name="Zhang X.Y."/>
            <person name="Chen X.L."/>
            <person name="Shi M."/>
            <person name="He H.L."/>
            <person name="Zhou B.C."/>
            <person name="Zhang Y.Z."/>
        </authorList>
    </citation>
    <scope>NUCLEOTIDE SEQUENCE [LARGE SCALE GENOMIC DNA]</scope>
    <source>
        <strain evidence="2 3">A 37-1-2</strain>
    </source>
</reference>
<dbReference type="InterPro" id="IPR036286">
    <property type="entry name" value="LexA/Signal_pep-like_sf"/>
</dbReference>
<dbReference type="KEGG" id="part:PARC_a1524"/>
<dbReference type="SMART" id="SM00530">
    <property type="entry name" value="HTH_XRE"/>
    <property type="match status" value="1"/>
</dbReference>
<dbReference type="Gene3D" id="2.10.109.10">
    <property type="entry name" value="Umud Fragment, subunit A"/>
    <property type="match status" value="1"/>
</dbReference>
<dbReference type="Gene3D" id="1.10.260.40">
    <property type="entry name" value="lambda repressor-like DNA-binding domains"/>
    <property type="match status" value="1"/>
</dbReference>
<protein>
    <recommendedName>
        <fullName evidence="1">HTH cro/C1-type domain-containing protein</fullName>
    </recommendedName>
</protein>
<dbReference type="PROSITE" id="PS50943">
    <property type="entry name" value="HTH_CROC1"/>
    <property type="match status" value="1"/>
</dbReference>
<feature type="domain" description="HTH cro/C1-type" evidence="1">
    <location>
        <begin position="7"/>
        <end position="60"/>
    </location>
</feature>
<dbReference type="CDD" id="cd06529">
    <property type="entry name" value="S24_LexA-like"/>
    <property type="match status" value="1"/>
</dbReference>
<dbReference type="InterPro" id="IPR050077">
    <property type="entry name" value="LexA_repressor"/>
</dbReference>